<protein>
    <submittedName>
        <fullName evidence="1">Uncharacterized protein</fullName>
    </submittedName>
</protein>
<dbReference type="EMBL" id="VIWY01000005">
    <property type="protein sequence ID" value="TWG12299.1"/>
    <property type="molecule type" value="Genomic_DNA"/>
</dbReference>
<keyword evidence="2" id="KW-1185">Reference proteome</keyword>
<dbReference type="AlphaFoldDB" id="A0A561VKZ8"/>
<evidence type="ECO:0000313" key="2">
    <source>
        <dbReference type="Proteomes" id="UP000320239"/>
    </source>
</evidence>
<gene>
    <name evidence="1" type="ORF">FHX34_105166</name>
</gene>
<organism evidence="1 2">
    <name type="scientific">Actinoplanes teichomyceticus</name>
    <dbReference type="NCBI Taxonomy" id="1867"/>
    <lineage>
        <taxon>Bacteria</taxon>
        <taxon>Bacillati</taxon>
        <taxon>Actinomycetota</taxon>
        <taxon>Actinomycetes</taxon>
        <taxon>Micromonosporales</taxon>
        <taxon>Micromonosporaceae</taxon>
        <taxon>Actinoplanes</taxon>
    </lineage>
</organism>
<sequence length="264" mass="27613">MGLAVLGGAAGCDDAAPAPRAVSSEIRGFDFGAAEWVDAMSASTVQLTGGRARRAPAAAWGGMSWQMLGPSAYLDLDADGDEDAAVGLHSHGGQMFSFAWYIWLWQDGRAVQVRRPIAETSRCAGPIDSVTATPAGFQVRMLITEMGRDDCAGGGSVPVTYVVGIRDGWPVRVAPDFGPIETCNPHELTVPLSPPSAVQLRTAPDDAAPPIGSPARYATVLTTELAVSPYLSAQERGDWLLVTAVAAGGHRRCGWARADQVLPG</sequence>
<name>A0A561VKZ8_ACTTI</name>
<evidence type="ECO:0000313" key="1">
    <source>
        <dbReference type="EMBL" id="TWG12299.1"/>
    </source>
</evidence>
<reference evidence="1 2" key="1">
    <citation type="submission" date="2019-06" db="EMBL/GenBank/DDBJ databases">
        <title>Sequencing the genomes of 1000 actinobacteria strains.</title>
        <authorList>
            <person name="Klenk H.-P."/>
        </authorList>
    </citation>
    <scope>NUCLEOTIDE SEQUENCE [LARGE SCALE GENOMIC DNA]</scope>
    <source>
        <strain evidence="1 2">DSM 43866</strain>
    </source>
</reference>
<accession>A0A561VKZ8</accession>
<proteinExistence type="predicted"/>
<comment type="caution">
    <text evidence="1">The sequence shown here is derived from an EMBL/GenBank/DDBJ whole genome shotgun (WGS) entry which is preliminary data.</text>
</comment>
<dbReference type="Proteomes" id="UP000320239">
    <property type="component" value="Unassembled WGS sequence"/>
</dbReference>